<dbReference type="AlphaFoldDB" id="A0A059G325"/>
<keyword evidence="2" id="KW-1185">Reference proteome</keyword>
<dbReference type="STRING" id="1280953.HOC_18039"/>
<dbReference type="PATRIC" id="fig|1280953.3.peg.3612"/>
<accession>A0A059G325</accession>
<gene>
    <name evidence="1" type="ORF">HOC_18039</name>
</gene>
<reference evidence="1 2" key="1">
    <citation type="journal article" date="2014" name="Antonie Van Leeuwenhoek">
        <title>Hyphomonas beringensis sp. nov. and Hyphomonas chukchiensis sp. nov., isolated from surface seawater of the Bering Sea and Chukchi Sea.</title>
        <authorList>
            <person name="Li C."/>
            <person name="Lai Q."/>
            <person name="Li G."/>
            <person name="Dong C."/>
            <person name="Wang J."/>
            <person name="Liao Y."/>
            <person name="Shao Z."/>
        </authorList>
    </citation>
    <scope>NUCLEOTIDE SEQUENCE [LARGE SCALE GENOMIC DNA]</scope>
    <source>
        <strain evidence="1 2">SCH89</strain>
    </source>
</reference>
<comment type="caution">
    <text evidence="1">The sequence shown here is derived from an EMBL/GenBank/DDBJ whole genome shotgun (WGS) entry which is preliminary data.</text>
</comment>
<organism evidence="1 2">
    <name type="scientific">Hyphomonas oceanitis SCH89</name>
    <dbReference type="NCBI Taxonomy" id="1280953"/>
    <lineage>
        <taxon>Bacteria</taxon>
        <taxon>Pseudomonadati</taxon>
        <taxon>Pseudomonadota</taxon>
        <taxon>Alphaproteobacteria</taxon>
        <taxon>Hyphomonadales</taxon>
        <taxon>Hyphomonadaceae</taxon>
        <taxon>Hyphomonas</taxon>
    </lineage>
</organism>
<dbReference type="Proteomes" id="UP000024942">
    <property type="component" value="Unassembled WGS sequence"/>
</dbReference>
<sequence>MTGLNACLILRMAGVGVPTNVPGETCIQPRHVRNIQICIIGEISEGTGQYMGYQSIFALKALI</sequence>
<dbReference type="EMBL" id="ARYL01000042">
    <property type="protein sequence ID" value="KDA00945.1"/>
    <property type="molecule type" value="Genomic_DNA"/>
</dbReference>
<evidence type="ECO:0000313" key="1">
    <source>
        <dbReference type="EMBL" id="KDA00945.1"/>
    </source>
</evidence>
<name>A0A059G325_9PROT</name>
<proteinExistence type="predicted"/>
<evidence type="ECO:0000313" key="2">
    <source>
        <dbReference type="Proteomes" id="UP000024942"/>
    </source>
</evidence>
<protein>
    <submittedName>
        <fullName evidence="1">Uncharacterized protein</fullName>
    </submittedName>
</protein>